<evidence type="ECO:0000256" key="3">
    <source>
        <dbReference type="SAM" id="Coils"/>
    </source>
</evidence>
<keyword evidence="7" id="KW-1185">Reference proteome</keyword>
<feature type="region of interest" description="Disordered" evidence="4">
    <location>
        <begin position="433"/>
        <end position="561"/>
    </location>
</feature>
<reference evidence="6" key="1">
    <citation type="submission" date="2025-08" db="UniProtKB">
        <authorList>
            <consortium name="Ensembl"/>
        </authorList>
    </citation>
    <scope>IDENTIFICATION</scope>
</reference>
<feature type="region of interest" description="Disordered" evidence="4">
    <location>
        <begin position="384"/>
        <end position="419"/>
    </location>
</feature>
<proteinExistence type="predicted"/>
<reference evidence="6" key="2">
    <citation type="submission" date="2025-09" db="UniProtKB">
        <authorList>
            <consortium name="Ensembl"/>
        </authorList>
    </citation>
    <scope>IDENTIFICATION</scope>
</reference>
<sequence length="1639" mass="184930">GLKMFDDYKPERWPTLKERLRLDGFSFPEYRIKLSHLRRIHRAICYGRLEKLKYLLLTRSDVNKRDKKERTPLHLACATGQPDMVSLLVSARCELNVYDREYRTPLIKAVQLRQEVCATILLKNGADPNIMDFFGKTALHYAVYNEDTSMIETLLCYGADIEERGKCEYQPLLLAVSRAKVNMVEFLLKKNANVNAVDSLNRSALILAVTLGEIDIVILLLKQHNIDVFFRDAYGKTAEDYAIETQNKVIFGLISEYKREKTSEELPINSNPVSSQKQPALKATSEKKDSVSNIATETKDGEKSGTVLPPAKDCLNRSLCRPDNIAQPVTEDEFDLESEIISKLYIPKRKIISPKSIDDVLPPVEECFDRSLYIPDIVAQPVTKNEFDLESEEEKSLSATGEEANVSPEQTPLFTHTVEDRDHISTRFLRSMDSLTSSEGSSEQPPLSTLTPKEADPSSKVAIRRKDSPPPGKVSSEKQPALKATSEKNDSVSNIATEIEEGPTSGTVSSRKQPVLKVTSDEKDSVSNIATEIKDGQQSGTVSSQKQPALKATSDKEDSVSNIATKIKDAQISGTVSSQKPPAWKATSDKKDSLVNIATEINDGQQSGTVSPQKQSAWKVISKKKVPVLNIATRIMAGRKSGTVSSQKKKALKVRSDKEDSVSNTATEIKDEQQSGTVSCQKQPALKATSDKEDSVSNIATEIKDAQISGTVSSQKQPPLKATSDKKDSVSNIVTEIKDEQQSGTVSSQKQPTLKATSDKEDSVSNIATEIKDGQESGTVSSQKQPALKATSDKEDSVSNITTKIKDAQISGTVSSQKPPALKATSDKKDSVSNIATEIKDGQKSGTVSSQKQPPLKATSDKKDSISNIATDIKYGQESGTVSSQKQPAWKATSDKKDSVSNITTEIKDGQISGTVSSQKKKALKATSDKEDSVSNTATEIKDGQESGTVSPQKQSAWKVIFKKKAPVLNIATRIMAGRKSGTEYPENLPTLKATIENKDSVLNAATKMKDVQTSTPEQDLEMVSEGEQKRLEDYENNQPRVKNQIHSRDDLDDIVQSSQIASEDDLLCCNCKKVILLVDQHEMKCKDCVRLSKIKNAFCFCKRSIKLKDNHCERLIVKIQKMKNKFSVLQKRLSEKEEIKSCLEHEKLECEQELCSVRFAIQQEKEKRRNAEELHQKVREKLRTTEEQHRIEVDVTEQVKLALKSLEMELKSVGKNSNQKQISDTDKKEDLLHENHLMEDEIATLRLEIDTIKNQNLEKKYLKDFEIMKRKHEDLQKTLKRNGETLAKTIADYSVQLAALTDENATLRSKLEKETQTRQRLETETESYRCRLNAPLSDHDQSHSSERDQELAFQGTVDKWCHLQENSNSCVLTLSQQLSKAESKFRVLETELHYTREALKEKSLVFEHVQRELNQKQCQMKDIEKMYKNEYNKMEKCIEKQERFCQLKKQNMLLQQQLDDALNKADNREKAILNIQARCDARVQNFQAECRKHRLLLQEDSKRLVNELNHLKEKARQNEKEKAEREVVVRQLQQKRNDVLNKQSSTKALLDASSRHCVHLENEMQDSRKKLDRISQFQEIRDQLITTIRCTKETEGHVHKLEVENAMMRKTIKKQDDQIERLEKILQRSSLMLPVFRK</sequence>
<feature type="repeat" description="ANK" evidence="2">
    <location>
        <begin position="134"/>
        <end position="166"/>
    </location>
</feature>
<feature type="repeat" description="ANK" evidence="2">
    <location>
        <begin position="68"/>
        <end position="100"/>
    </location>
</feature>
<evidence type="ECO:0000313" key="6">
    <source>
        <dbReference type="Ensembl" id="ENSCATP00000026843.1"/>
    </source>
</evidence>
<feature type="compositionally biased region" description="Polar residues" evidence="4">
    <location>
        <begin position="776"/>
        <end position="785"/>
    </location>
</feature>
<feature type="compositionally biased region" description="Polar residues" evidence="4">
    <location>
        <begin position="526"/>
        <end position="547"/>
    </location>
</feature>
<dbReference type="PROSITE" id="PS50297">
    <property type="entry name" value="ANK_REP_REGION"/>
    <property type="match status" value="3"/>
</dbReference>
<feature type="repeat" description="ANK" evidence="2">
    <location>
        <begin position="167"/>
        <end position="199"/>
    </location>
</feature>
<dbReference type="SMART" id="SM00248">
    <property type="entry name" value="ANK"/>
    <property type="match status" value="7"/>
</dbReference>
<keyword evidence="2" id="KW-0040">ANK repeat</keyword>
<feature type="domain" description="CCDC144C-like coiled-coil" evidence="5">
    <location>
        <begin position="1218"/>
        <end position="1576"/>
    </location>
</feature>
<dbReference type="InterPro" id="IPR002110">
    <property type="entry name" value="Ankyrin_rpt"/>
</dbReference>
<dbReference type="GeneTree" id="ENSGT00940000163264"/>
<dbReference type="Proteomes" id="UP000233060">
    <property type="component" value="Unassembled WGS sequence"/>
</dbReference>
<name>A0A2K5MNN4_CERAT</name>
<feature type="compositionally biased region" description="Polar residues" evidence="4">
    <location>
        <begin position="878"/>
        <end position="887"/>
    </location>
</feature>
<feature type="compositionally biased region" description="Polar residues" evidence="4">
    <location>
        <begin position="268"/>
        <end position="278"/>
    </location>
</feature>
<feature type="compositionally biased region" description="Polar residues" evidence="4">
    <location>
        <begin position="708"/>
        <end position="717"/>
    </location>
</feature>
<dbReference type="PANTHER" id="PTHR24147:SF50">
    <property type="entry name" value="ANKYRIN REPEAT DOMAIN-CONTAINING PROTEIN 36A-RELATED"/>
    <property type="match status" value="1"/>
</dbReference>
<feature type="compositionally biased region" description="Polar residues" evidence="4">
    <location>
        <begin position="742"/>
        <end position="756"/>
    </location>
</feature>
<evidence type="ECO:0000256" key="1">
    <source>
        <dbReference type="ARBA" id="ARBA00023054"/>
    </source>
</evidence>
<accession>A0A2K5MNN4</accession>
<evidence type="ECO:0000313" key="7">
    <source>
        <dbReference type="Proteomes" id="UP000233060"/>
    </source>
</evidence>
<organism evidence="6 7">
    <name type="scientific">Cercocebus atys</name>
    <name type="common">Sooty mangabey</name>
    <name type="synonym">Cercocebus torquatus atys</name>
    <dbReference type="NCBI Taxonomy" id="9531"/>
    <lineage>
        <taxon>Eukaryota</taxon>
        <taxon>Metazoa</taxon>
        <taxon>Chordata</taxon>
        <taxon>Craniata</taxon>
        <taxon>Vertebrata</taxon>
        <taxon>Euteleostomi</taxon>
        <taxon>Mammalia</taxon>
        <taxon>Eutheria</taxon>
        <taxon>Euarchontoglires</taxon>
        <taxon>Primates</taxon>
        <taxon>Haplorrhini</taxon>
        <taxon>Catarrhini</taxon>
        <taxon>Cercopithecidae</taxon>
        <taxon>Cercopithecinae</taxon>
        <taxon>Cercocebus</taxon>
    </lineage>
</organism>
<dbReference type="SUPFAM" id="SSF48403">
    <property type="entry name" value="Ankyrin repeat"/>
    <property type="match status" value="1"/>
</dbReference>
<keyword evidence="1 3" id="KW-0175">Coiled coil</keyword>
<dbReference type="Pfam" id="PF12796">
    <property type="entry name" value="Ank_2"/>
    <property type="match status" value="2"/>
</dbReference>
<protein>
    <recommendedName>
        <fullName evidence="5">CCDC144C-like coiled-coil domain-containing protein</fullName>
    </recommendedName>
</protein>
<feature type="region of interest" description="Disordered" evidence="4">
    <location>
        <begin position="635"/>
        <end position="900"/>
    </location>
</feature>
<feature type="region of interest" description="Disordered" evidence="4">
    <location>
        <begin position="572"/>
        <end position="591"/>
    </location>
</feature>
<dbReference type="PROSITE" id="PS50088">
    <property type="entry name" value="ANK_REPEAT"/>
    <property type="match status" value="3"/>
</dbReference>
<feature type="region of interest" description="Disordered" evidence="4">
    <location>
        <begin position="915"/>
        <end position="952"/>
    </location>
</feature>
<dbReference type="Bgee" id="ENSCATG00000036807">
    <property type="expression patterns" value="Expressed in lung and 9 other cell types or tissues"/>
</dbReference>
<dbReference type="Pfam" id="PF14915">
    <property type="entry name" value="CCDC144C"/>
    <property type="match status" value="1"/>
</dbReference>
<evidence type="ECO:0000256" key="2">
    <source>
        <dbReference type="PROSITE-ProRule" id="PRU00023"/>
    </source>
</evidence>
<evidence type="ECO:0000256" key="4">
    <source>
        <dbReference type="SAM" id="MobiDB-lite"/>
    </source>
</evidence>
<feature type="region of interest" description="Disordered" evidence="4">
    <location>
        <begin position="264"/>
        <end position="308"/>
    </location>
</feature>
<dbReference type="InterPro" id="IPR050657">
    <property type="entry name" value="Ankyrin_repeat_domain"/>
</dbReference>
<dbReference type="InterPro" id="IPR039497">
    <property type="entry name" value="CC144C-like_CC_dom"/>
</dbReference>
<feature type="coiled-coil region" evidence="3">
    <location>
        <begin position="1229"/>
        <end position="1256"/>
    </location>
</feature>
<feature type="compositionally biased region" description="Polar residues" evidence="4">
    <location>
        <begin position="844"/>
        <end position="853"/>
    </location>
</feature>
<feature type="coiled-coil region" evidence="3">
    <location>
        <begin position="1291"/>
        <end position="1332"/>
    </location>
</feature>
<dbReference type="Gene3D" id="1.25.40.20">
    <property type="entry name" value="Ankyrin repeat-containing domain"/>
    <property type="match status" value="1"/>
</dbReference>
<dbReference type="PANTHER" id="PTHR24147">
    <property type="entry name" value="ANKYRIN REPEAT DOMAIN 36-RELATED"/>
    <property type="match status" value="1"/>
</dbReference>
<feature type="coiled-coil region" evidence="3">
    <location>
        <begin position="1113"/>
        <end position="1189"/>
    </location>
</feature>
<feature type="coiled-coil region" evidence="3">
    <location>
        <begin position="1372"/>
        <end position="1539"/>
    </location>
</feature>
<feature type="coiled-coil region" evidence="3">
    <location>
        <begin position="1606"/>
        <end position="1633"/>
    </location>
</feature>
<dbReference type="Ensembl" id="ENSCATT00000051085.1">
    <property type="protein sequence ID" value="ENSCATP00000026843.1"/>
    <property type="gene ID" value="ENSCATG00000036807.1"/>
</dbReference>
<feature type="compositionally biased region" description="Polar residues" evidence="4">
    <location>
        <begin position="433"/>
        <end position="451"/>
    </location>
</feature>
<evidence type="ECO:0000259" key="5">
    <source>
        <dbReference type="Pfam" id="PF14915"/>
    </source>
</evidence>
<dbReference type="InterPro" id="IPR036770">
    <property type="entry name" value="Ankyrin_rpt-contain_sf"/>
</dbReference>